<evidence type="ECO:0000313" key="2">
    <source>
        <dbReference type="EMBL" id="WYJ77395.1"/>
    </source>
</evidence>
<reference evidence="2 3" key="1">
    <citation type="submission" date="2021-03" db="EMBL/GenBank/DDBJ databases">
        <authorList>
            <person name="Gilmore M.S."/>
            <person name="Schwartzman J."/>
            <person name="Van Tyne D."/>
            <person name="Martin M."/>
            <person name="Earl A.M."/>
            <person name="Manson A.L."/>
            <person name="Straub T."/>
            <person name="Salamzade R."/>
            <person name="Saavedra J."/>
            <person name="Lebreton F."/>
            <person name="Prichula J."/>
            <person name="Schaufler K."/>
            <person name="Gaca A."/>
            <person name="Sgardioli B."/>
            <person name="Wagenaar J."/>
            <person name="Strong T."/>
        </authorList>
    </citation>
    <scope>NUCLEOTIDE SEQUENCE [LARGE SCALE GENOMIC DNA]</scope>
    <source>
        <strain evidence="2 3">DIV2402</strain>
    </source>
</reference>
<proteinExistence type="predicted"/>
<protein>
    <recommendedName>
        <fullName evidence="1">HTH-type transcriptional regulator Rgg C-terminal domain-containing protein</fullName>
    </recommendedName>
</protein>
<dbReference type="EMBL" id="CP147251">
    <property type="protein sequence ID" value="WYJ77395.1"/>
    <property type="molecule type" value="Genomic_DNA"/>
</dbReference>
<evidence type="ECO:0000259" key="1">
    <source>
        <dbReference type="Pfam" id="PF21259"/>
    </source>
</evidence>
<keyword evidence="3" id="KW-1185">Reference proteome</keyword>
<dbReference type="InterPro" id="IPR053163">
    <property type="entry name" value="HTH-type_regulator_Rgg"/>
</dbReference>
<dbReference type="Proteomes" id="UP000664701">
    <property type="component" value="Chromosome"/>
</dbReference>
<name>A0ABZ2SNZ6_9ENTE</name>
<sequence length="195" mass="22827">MCTEIGLLSKKKYEDTKKLKYLHLSDEAFLFASRIKTENSTDKNLYKPINIQNYLGRCDTWNYYEIALFNNILFTFTLEDAVLLGHRLVLSLRKKQKIKSISDEDVLILINLISYCLEENAEVAAHKLLNEVSTLSISEFSAYSRIMILWINTIFKIKYNQAPENDLHHTFHVLSVLEMDETLIMLKNWSKKLLN</sequence>
<organism evidence="2 3">
    <name type="scientific">Candidatus Enterococcus lowellii</name>
    <dbReference type="NCBI Taxonomy" id="2230877"/>
    <lineage>
        <taxon>Bacteria</taxon>
        <taxon>Bacillati</taxon>
        <taxon>Bacillota</taxon>
        <taxon>Bacilli</taxon>
        <taxon>Lactobacillales</taxon>
        <taxon>Enterococcaceae</taxon>
        <taxon>Enterococcus</taxon>
    </lineage>
</organism>
<dbReference type="NCBIfam" id="TIGR01716">
    <property type="entry name" value="RGG_Cterm"/>
    <property type="match status" value="1"/>
</dbReference>
<evidence type="ECO:0000313" key="3">
    <source>
        <dbReference type="Proteomes" id="UP000664701"/>
    </source>
</evidence>
<feature type="domain" description="HTH-type transcriptional regulator Rgg C-terminal" evidence="1">
    <location>
        <begin position="12"/>
        <end position="180"/>
    </location>
</feature>
<dbReference type="Pfam" id="PF21259">
    <property type="entry name" value="Rgg_C"/>
    <property type="match status" value="1"/>
</dbReference>
<accession>A0ABZ2SNZ6</accession>
<dbReference type="PANTHER" id="PTHR37038">
    <property type="entry name" value="TRANSCRIPTIONAL REGULATOR-RELATED"/>
    <property type="match status" value="1"/>
</dbReference>
<reference evidence="2 3" key="2">
    <citation type="submission" date="2024-03" db="EMBL/GenBank/DDBJ databases">
        <title>The Genome Sequence of Enterococcus sp. DIV2402.</title>
        <authorList>
            <consortium name="The Broad Institute Genomics Platform"/>
            <consortium name="The Broad Institute Microbial Omics Core"/>
            <consortium name="The Broad Institute Genomic Center for Infectious Diseases"/>
            <person name="Earl A."/>
            <person name="Manson A."/>
            <person name="Gilmore M."/>
            <person name="Schwartman J."/>
            <person name="Shea T."/>
            <person name="Abouelleil A."/>
            <person name="Cao P."/>
            <person name="Chapman S."/>
            <person name="Cusick C."/>
            <person name="Young S."/>
            <person name="Neafsey D."/>
            <person name="Nusbaum C."/>
            <person name="Birren B."/>
        </authorList>
    </citation>
    <scope>NUCLEOTIDE SEQUENCE [LARGE SCALE GENOMIC DNA]</scope>
    <source>
        <strain evidence="2 3">DIV2402</strain>
    </source>
</reference>
<dbReference type="InterPro" id="IPR010057">
    <property type="entry name" value="Transcription_activator_Rgg_C"/>
</dbReference>
<dbReference type="RefSeq" id="WP_207940472.1">
    <property type="nucleotide sequence ID" value="NZ_CP147251.1"/>
</dbReference>
<gene>
    <name evidence="2" type="ORF">DOK78_002033</name>
</gene>